<evidence type="ECO:0000256" key="9">
    <source>
        <dbReference type="ARBA" id="ARBA00023180"/>
    </source>
</evidence>
<dbReference type="Pfam" id="PF00089">
    <property type="entry name" value="Trypsin"/>
    <property type="match status" value="1"/>
</dbReference>
<dbReference type="InterPro" id="IPR001314">
    <property type="entry name" value="Peptidase_S1A"/>
</dbReference>
<evidence type="ECO:0000256" key="7">
    <source>
        <dbReference type="ARBA" id="ARBA00023145"/>
    </source>
</evidence>
<reference evidence="18" key="1">
    <citation type="submission" date="2025-08" db="UniProtKB">
        <authorList>
            <consortium name="RefSeq"/>
        </authorList>
    </citation>
    <scope>IDENTIFICATION</scope>
</reference>
<dbReference type="GO" id="GO:0004252">
    <property type="term" value="F:serine-type endopeptidase activity"/>
    <property type="evidence" value="ECO:0007669"/>
    <property type="project" value="InterPro"/>
</dbReference>
<dbReference type="OrthoDB" id="7932313at2759"/>
<dbReference type="InterPro" id="IPR038565">
    <property type="entry name" value="CLIP_sf"/>
</dbReference>
<evidence type="ECO:0000256" key="14">
    <source>
        <dbReference type="SAM" id="SignalP"/>
    </source>
</evidence>
<dbReference type="KEGG" id="fas:105264485"/>
<evidence type="ECO:0000256" key="2">
    <source>
        <dbReference type="ARBA" id="ARBA00022723"/>
    </source>
</evidence>
<dbReference type="FunFam" id="3.30.1640.30:FF:000001">
    <property type="entry name" value="Serine protease 7"/>
    <property type="match status" value="2"/>
</dbReference>
<feature type="region of interest" description="Disordered" evidence="12">
    <location>
        <begin position="1217"/>
        <end position="1237"/>
    </location>
</feature>
<keyword evidence="7" id="KW-0865">Zymogen</keyword>
<feature type="transmembrane region" description="Helical" evidence="13">
    <location>
        <begin position="1250"/>
        <end position="1268"/>
    </location>
</feature>
<dbReference type="InterPro" id="IPR018114">
    <property type="entry name" value="TRYPSIN_HIS"/>
</dbReference>
<dbReference type="GO" id="GO:0006508">
    <property type="term" value="P:proteolysis"/>
    <property type="evidence" value="ECO:0007669"/>
    <property type="project" value="UniProtKB-KW"/>
</dbReference>
<dbReference type="InterPro" id="IPR009003">
    <property type="entry name" value="Peptidase_S1_PA"/>
</dbReference>
<feature type="domain" description="Clip" evidence="16">
    <location>
        <begin position="267"/>
        <end position="323"/>
    </location>
</feature>
<name>A0A9R1SYY9_9HYME</name>
<dbReference type="CDD" id="cd00190">
    <property type="entry name" value="Tryp_SPc"/>
    <property type="match status" value="1"/>
</dbReference>
<feature type="chain" id="PRO_5040203909" description="CLIP domain-containing serine protease" evidence="14">
    <location>
        <begin position="26"/>
        <end position="1294"/>
    </location>
</feature>
<feature type="signal peptide" evidence="14">
    <location>
        <begin position="1"/>
        <end position="25"/>
    </location>
</feature>
<dbReference type="SMART" id="SM00680">
    <property type="entry name" value="CLIP"/>
    <property type="match status" value="4"/>
</dbReference>
<keyword evidence="6" id="KW-0106">Calcium</keyword>
<evidence type="ECO:0000256" key="8">
    <source>
        <dbReference type="ARBA" id="ARBA00023157"/>
    </source>
</evidence>
<feature type="domain" description="Clip" evidence="16">
    <location>
        <begin position="192"/>
        <end position="245"/>
    </location>
</feature>
<evidence type="ECO:0000256" key="10">
    <source>
        <dbReference type="ARBA" id="ARBA00024195"/>
    </source>
</evidence>
<evidence type="ECO:0000313" key="17">
    <source>
        <dbReference type="Proteomes" id="UP000694866"/>
    </source>
</evidence>
<accession>A0A9R1SYY9</accession>
<evidence type="ECO:0008006" key="19">
    <source>
        <dbReference type="Google" id="ProtNLM"/>
    </source>
</evidence>
<dbReference type="SMART" id="SM00020">
    <property type="entry name" value="Tryp_SPc"/>
    <property type="match status" value="1"/>
</dbReference>
<sequence length="1294" mass="146988">MDLHLNLVFGMSIIFTSLFICGISGDCLTPWGDIGECIVITQCPKMYKILKKSPLLPMNEKVLHQAFCGIDGVNYKVCCTTEQKPQEPDDIINPLITESSSPADNSNESCTTLSGHRGNCINIKKCPKMMDILQRKPMTENNRSFLHQSHCGYEDIYPKVCCEIQDELTPGKRHQDRRMEQSGTEKINTTENCILPSGRKGNCINIKKCQRVMDILHEVPLTQETRKKLRDSQCGFADNYPKVCCEPVNEVVEVKILQKITSSSEDHCLTPWGGMGRCISINDCSDLRKLYVQNLLLPMHEKLLENARCSAEGLQDPEFKVCCGMKQSNLDRNSGATGEIVRTTIFKIPDYGKLDKRRLPHESCGPIPEERIVGGNDTRVHEFPWMALLGYNMGKRGITFRCGGTLISEEYVLTAAHCVTALAPGLKLIKVRLGEYDMKTEEDCDDESHCIGKYQEFFVQHVKPHENYSQQTFQNDIGLVKLRGSVDIRSGYIKPICLPLNREGSIGRTPSNAVVTGWGATEHGTSSTRLQKVTLQIITNELCQKLYKGNRNVVITTKQLCAGGVRSKDSCSGDSGGPLQAIEMYGNRPSFVQYGIVSFGPATCGVEGLPGIYTRVDHYVQWILDNMRDYLPLTIEIDSIKRDLALTIRKIKNLYDAAFITSSNINEHNKVELQNLANTLTGRQSGDLRDSLYKLYDYIVPTTAHNLKQSFLDLLNHHVQTKGKSLCGDVQTPNQYLYQLHKVVVTTELMGQVALTFGYYLQNQLNNVSIHFELKRAQVERRERLQNYFNKFKSSMNNSSLSLRPCDPTDFIRDETYIEMEHLYQAVLVEDYNLNYKDSCRGTCETIDVSPHRNDNDGVLCARLHNCWKLKTSRYCIRPSELRRYEWIEDRHGTIYGNKNGCQGQELATPGWRKRLFPCENCICTCQGGHKWRMPVEVQAFSLRASRSNTTNNMVITGVKFSRHESIICIQIKEGKLLPEGEIEEGSEKWRDCDLSYASYRAARFSSSDYKHGKDFVVLSSDYNYIDLDDIFENRPETEIITGIKFSLSDYCAEGRHVKLQLEYAKFNFTSGELTTTEGFQSPSTCHSRRVNMVNLDSPLNQRKPRDQNTPDFKLNSYVRFGWTNFKKDVGQTTIPLLDAQPVETKPSAPLTGIELFYKSSPGYGGFLAFKIRTLNYAKYMEEEMTEEFSDEDPRDLETETTEEYFSKSGIVITNEATQEENDGPNKEAIHWSDRQSTGVDQDYPSYSPYFMFIAVPLFIAASVYVLITLKKCKEHPRPIIIFSSLSSDEKEIK</sequence>
<dbReference type="Gene3D" id="3.30.1640.30">
    <property type="match status" value="4"/>
</dbReference>
<feature type="compositionally biased region" description="Basic and acidic residues" evidence="12">
    <location>
        <begin position="1224"/>
        <end position="1234"/>
    </location>
</feature>
<keyword evidence="8" id="KW-1015">Disulfide bond</keyword>
<keyword evidence="4 11" id="KW-0378">Hydrolase</keyword>
<dbReference type="GO" id="GO:0046872">
    <property type="term" value="F:metal ion binding"/>
    <property type="evidence" value="ECO:0007669"/>
    <property type="project" value="UniProtKB-KW"/>
</dbReference>
<dbReference type="InterPro" id="IPR043504">
    <property type="entry name" value="Peptidase_S1_PA_chymotrypsin"/>
</dbReference>
<feature type="region of interest" description="Disordered" evidence="12">
    <location>
        <begin position="89"/>
        <end position="110"/>
    </location>
</feature>
<keyword evidence="17" id="KW-1185">Reference proteome</keyword>
<dbReference type="Gene3D" id="2.40.10.10">
    <property type="entry name" value="Trypsin-like serine proteases"/>
    <property type="match status" value="2"/>
</dbReference>
<evidence type="ECO:0000256" key="6">
    <source>
        <dbReference type="ARBA" id="ARBA00022837"/>
    </source>
</evidence>
<dbReference type="InterPro" id="IPR022700">
    <property type="entry name" value="CLIP"/>
</dbReference>
<dbReference type="PRINTS" id="PR00722">
    <property type="entry name" value="CHYMOTRYPSIN"/>
</dbReference>
<gene>
    <name evidence="18" type="primary">LOC105264485</name>
</gene>
<evidence type="ECO:0000259" key="15">
    <source>
        <dbReference type="PROSITE" id="PS50240"/>
    </source>
</evidence>
<dbReference type="InterPro" id="IPR033116">
    <property type="entry name" value="TRYPSIN_SER"/>
</dbReference>
<keyword evidence="13" id="KW-1133">Transmembrane helix</keyword>
<dbReference type="PROSITE" id="PS51888">
    <property type="entry name" value="CLIP"/>
    <property type="match status" value="4"/>
</dbReference>
<dbReference type="SUPFAM" id="SSF50494">
    <property type="entry name" value="Trypsin-like serine proteases"/>
    <property type="match status" value="1"/>
</dbReference>
<dbReference type="GO" id="GO:0051604">
    <property type="term" value="P:protein maturation"/>
    <property type="evidence" value="ECO:0007669"/>
    <property type="project" value="UniProtKB-ARBA"/>
</dbReference>
<keyword evidence="3 14" id="KW-0732">Signal</keyword>
<evidence type="ECO:0000313" key="18">
    <source>
        <dbReference type="RefSeq" id="XP_011299685.1"/>
    </source>
</evidence>
<dbReference type="FunFam" id="2.40.10.10:FF:000078">
    <property type="entry name" value="Serine protease H137"/>
    <property type="match status" value="1"/>
</dbReference>
<dbReference type="Pfam" id="PF16061">
    <property type="entry name" value="DUF4803"/>
    <property type="match status" value="1"/>
</dbReference>
<dbReference type="PANTHER" id="PTHR47890">
    <property type="entry name" value="LD24308P"/>
    <property type="match status" value="1"/>
</dbReference>
<dbReference type="PROSITE" id="PS00135">
    <property type="entry name" value="TRYPSIN_SER"/>
    <property type="match status" value="1"/>
</dbReference>
<dbReference type="GeneID" id="105264485"/>
<dbReference type="PANTHER" id="PTHR47890:SF1">
    <property type="entry name" value="LD24308P"/>
    <property type="match status" value="1"/>
</dbReference>
<evidence type="ECO:0000256" key="1">
    <source>
        <dbReference type="ARBA" id="ARBA00022670"/>
    </source>
</evidence>
<comment type="similarity">
    <text evidence="10">Belongs to the peptidase S1 family. CLIP subfamily.</text>
</comment>
<dbReference type="InterPro" id="IPR001254">
    <property type="entry name" value="Trypsin_dom"/>
</dbReference>
<feature type="domain" description="Peptidase S1" evidence="15">
    <location>
        <begin position="372"/>
        <end position="628"/>
    </location>
</feature>
<keyword evidence="2" id="KW-0479">Metal-binding</keyword>
<organism evidence="17 18">
    <name type="scientific">Fopius arisanus</name>
    <dbReference type="NCBI Taxonomy" id="64838"/>
    <lineage>
        <taxon>Eukaryota</taxon>
        <taxon>Metazoa</taxon>
        <taxon>Ecdysozoa</taxon>
        <taxon>Arthropoda</taxon>
        <taxon>Hexapoda</taxon>
        <taxon>Insecta</taxon>
        <taxon>Pterygota</taxon>
        <taxon>Neoptera</taxon>
        <taxon>Endopterygota</taxon>
        <taxon>Hymenoptera</taxon>
        <taxon>Apocrita</taxon>
        <taxon>Ichneumonoidea</taxon>
        <taxon>Braconidae</taxon>
        <taxon>Opiinae</taxon>
        <taxon>Fopius</taxon>
    </lineage>
</organism>
<dbReference type="Proteomes" id="UP000694866">
    <property type="component" value="Unplaced"/>
</dbReference>
<feature type="domain" description="Clip" evidence="16">
    <location>
        <begin position="109"/>
        <end position="162"/>
    </location>
</feature>
<dbReference type="PROSITE" id="PS00134">
    <property type="entry name" value="TRYPSIN_HIS"/>
    <property type="match status" value="1"/>
</dbReference>
<evidence type="ECO:0000256" key="13">
    <source>
        <dbReference type="SAM" id="Phobius"/>
    </source>
</evidence>
<keyword evidence="5 11" id="KW-0720">Serine protease</keyword>
<evidence type="ECO:0000256" key="4">
    <source>
        <dbReference type="ARBA" id="ARBA00022801"/>
    </source>
</evidence>
<feature type="domain" description="Clip" evidence="16">
    <location>
        <begin position="26"/>
        <end position="79"/>
    </location>
</feature>
<evidence type="ECO:0000256" key="5">
    <source>
        <dbReference type="ARBA" id="ARBA00022825"/>
    </source>
</evidence>
<keyword evidence="1 11" id="KW-0645">Protease</keyword>
<dbReference type="RefSeq" id="XP_011299685.1">
    <property type="nucleotide sequence ID" value="XM_011301383.1"/>
</dbReference>
<evidence type="ECO:0000256" key="3">
    <source>
        <dbReference type="ARBA" id="ARBA00022729"/>
    </source>
</evidence>
<feature type="compositionally biased region" description="Polar residues" evidence="12">
    <location>
        <begin position="96"/>
        <end position="110"/>
    </location>
</feature>
<keyword evidence="9" id="KW-0325">Glycoprotein</keyword>
<evidence type="ECO:0000256" key="12">
    <source>
        <dbReference type="SAM" id="MobiDB-lite"/>
    </source>
</evidence>
<keyword evidence="13" id="KW-0472">Membrane</keyword>
<evidence type="ECO:0000259" key="16">
    <source>
        <dbReference type="PROSITE" id="PS51888"/>
    </source>
</evidence>
<proteinExistence type="inferred from homology"/>
<keyword evidence="13" id="KW-0812">Transmembrane</keyword>
<protein>
    <recommendedName>
        <fullName evidence="19">CLIP domain-containing serine protease</fullName>
    </recommendedName>
</protein>
<dbReference type="FunFam" id="2.40.10.10:FF:000028">
    <property type="entry name" value="Serine protease easter"/>
    <property type="match status" value="1"/>
</dbReference>
<evidence type="ECO:0000256" key="11">
    <source>
        <dbReference type="RuleBase" id="RU363034"/>
    </source>
</evidence>
<dbReference type="PROSITE" id="PS50240">
    <property type="entry name" value="TRYPSIN_DOM"/>
    <property type="match status" value="1"/>
</dbReference>
<dbReference type="InterPro" id="IPR032062">
    <property type="entry name" value="DUF4803"/>
</dbReference>
<dbReference type="Pfam" id="PF12032">
    <property type="entry name" value="CLIP"/>
    <property type="match status" value="4"/>
</dbReference>